<dbReference type="EnsemblMetazoa" id="HelroT136716">
    <property type="protein sequence ID" value="HelroP136716"/>
    <property type="gene ID" value="HelroG136716"/>
</dbReference>
<proteinExistence type="predicted"/>
<evidence type="ECO:0000256" key="2">
    <source>
        <dbReference type="ARBA" id="ARBA00022771"/>
    </source>
</evidence>
<dbReference type="RefSeq" id="XP_009029504.1">
    <property type="nucleotide sequence ID" value="XM_009031256.1"/>
</dbReference>
<dbReference type="GO" id="GO:0008270">
    <property type="term" value="F:zinc ion binding"/>
    <property type="evidence" value="ECO:0007669"/>
    <property type="project" value="UniProtKB-KW"/>
</dbReference>
<reference evidence="8" key="1">
    <citation type="submission" date="2012-12" db="EMBL/GenBank/DDBJ databases">
        <authorList>
            <person name="Hellsten U."/>
            <person name="Grimwood J."/>
            <person name="Chapman J.A."/>
            <person name="Shapiro H."/>
            <person name="Aerts A."/>
            <person name="Otillar R.P."/>
            <person name="Terry A.Y."/>
            <person name="Boore J.L."/>
            <person name="Simakov O."/>
            <person name="Marletaz F."/>
            <person name="Cho S.-J."/>
            <person name="Edsinger-Gonzales E."/>
            <person name="Havlak P."/>
            <person name="Kuo D.-H."/>
            <person name="Larsson T."/>
            <person name="Lv J."/>
            <person name="Arendt D."/>
            <person name="Savage R."/>
            <person name="Osoegawa K."/>
            <person name="de Jong P."/>
            <person name="Lindberg D.R."/>
            <person name="Seaver E.C."/>
            <person name="Weisblat D.A."/>
            <person name="Putnam N.H."/>
            <person name="Grigoriev I.V."/>
            <person name="Rokhsar D.S."/>
        </authorList>
    </citation>
    <scope>NUCLEOTIDE SEQUENCE</scope>
</reference>
<dbReference type="PANTHER" id="PTHR10379:SF14">
    <property type="entry name" value="NERVY, ISOFORM D"/>
    <property type="match status" value="1"/>
</dbReference>
<dbReference type="Proteomes" id="UP000015101">
    <property type="component" value="Unassembled WGS sequence"/>
</dbReference>
<keyword evidence="1" id="KW-0479">Metal-binding</keyword>
<dbReference type="EMBL" id="KB097642">
    <property type="protein sequence ID" value="ESN92408.1"/>
    <property type="molecule type" value="Genomic_DNA"/>
</dbReference>
<evidence type="ECO:0000313" key="6">
    <source>
        <dbReference type="EMBL" id="ESN92408.1"/>
    </source>
</evidence>
<dbReference type="PROSITE" id="PS50865">
    <property type="entry name" value="ZF_MYND_2"/>
    <property type="match status" value="1"/>
</dbReference>
<dbReference type="Pfam" id="PF01753">
    <property type="entry name" value="zf-MYND"/>
    <property type="match status" value="1"/>
</dbReference>
<evidence type="ECO:0000256" key="1">
    <source>
        <dbReference type="ARBA" id="ARBA00022723"/>
    </source>
</evidence>
<organism evidence="7 8">
    <name type="scientific">Helobdella robusta</name>
    <name type="common">Californian leech</name>
    <dbReference type="NCBI Taxonomy" id="6412"/>
    <lineage>
        <taxon>Eukaryota</taxon>
        <taxon>Metazoa</taxon>
        <taxon>Spiralia</taxon>
        <taxon>Lophotrochozoa</taxon>
        <taxon>Annelida</taxon>
        <taxon>Clitellata</taxon>
        <taxon>Hirudinea</taxon>
        <taxon>Rhynchobdellida</taxon>
        <taxon>Glossiphoniidae</taxon>
        <taxon>Helobdella</taxon>
    </lineage>
</organism>
<evidence type="ECO:0000313" key="7">
    <source>
        <dbReference type="EnsemblMetazoa" id="HelroP136716"/>
    </source>
</evidence>
<evidence type="ECO:0000256" key="3">
    <source>
        <dbReference type="ARBA" id="ARBA00022833"/>
    </source>
</evidence>
<dbReference type="CTD" id="20196355"/>
<dbReference type="GO" id="GO:0003714">
    <property type="term" value="F:transcription corepressor activity"/>
    <property type="evidence" value="ECO:0007669"/>
    <property type="project" value="InterPro"/>
</dbReference>
<dbReference type="HOGENOM" id="CLU_2433147_0_0_1"/>
<sequence>MLELHRAVAAAETKASLVVASERMKMERLVEEVKAQVKMEVMETLNKQERSNENCWNCGRAASETCSGCNRARYCGPFCQHKDWENHHKVC</sequence>
<dbReference type="PROSITE" id="PS01360">
    <property type="entry name" value="ZF_MYND_1"/>
    <property type="match status" value="1"/>
</dbReference>
<name>T1EIF5_HELRO</name>
<dbReference type="SUPFAM" id="SSF144232">
    <property type="entry name" value="HIT/MYND zinc finger-like"/>
    <property type="match status" value="1"/>
</dbReference>
<evidence type="ECO:0000256" key="4">
    <source>
        <dbReference type="PROSITE-ProRule" id="PRU00134"/>
    </source>
</evidence>
<reference evidence="7" key="3">
    <citation type="submission" date="2015-06" db="UniProtKB">
        <authorList>
            <consortium name="EnsemblMetazoa"/>
        </authorList>
    </citation>
    <scope>IDENTIFICATION</scope>
</reference>
<dbReference type="InterPro" id="IPR013289">
    <property type="entry name" value="CBFA2T1/2/3"/>
</dbReference>
<dbReference type="Gene3D" id="6.10.140.2220">
    <property type="match status" value="1"/>
</dbReference>
<dbReference type="InterPro" id="IPR002893">
    <property type="entry name" value="Znf_MYND"/>
</dbReference>
<keyword evidence="3" id="KW-0862">Zinc</keyword>
<dbReference type="AlphaFoldDB" id="T1EIF5"/>
<feature type="domain" description="MYND-type" evidence="5">
    <location>
        <begin position="55"/>
        <end position="91"/>
    </location>
</feature>
<dbReference type="FunFam" id="6.10.140.2220:FF:000001">
    <property type="entry name" value="CBFA2/RUNX1 translocation partner 3"/>
    <property type="match status" value="1"/>
</dbReference>
<protein>
    <recommendedName>
        <fullName evidence="5">MYND-type domain-containing protein</fullName>
    </recommendedName>
</protein>
<gene>
    <name evidence="7" type="primary">20196355</name>
    <name evidence="6" type="ORF">HELRODRAFT_136716</name>
</gene>
<dbReference type="EMBL" id="AMQM01007599">
    <property type="status" value="NOT_ANNOTATED_CDS"/>
    <property type="molecule type" value="Genomic_DNA"/>
</dbReference>
<dbReference type="STRING" id="6412.T1EIF5"/>
<dbReference type="GeneID" id="20196355"/>
<accession>T1EIF5</accession>
<evidence type="ECO:0000259" key="5">
    <source>
        <dbReference type="PROSITE" id="PS50865"/>
    </source>
</evidence>
<dbReference type="PANTHER" id="PTHR10379">
    <property type="entry name" value="MTG8 ETO EIGHT TWENTY ONE PROTEIN"/>
    <property type="match status" value="1"/>
</dbReference>
<keyword evidence="2 4" id="KW-0863">Zinc-finger</keyword>
<dbReference type="InParanoid" id="T1EIF5"/>
<reference evidence="6 8" key="2">
    <citation type="journal article" date="2013" name="Nature">
        <title>Insights into bilaterian evolution from three spiralian genomes.</title>
        <authorList>
            <person name="Simakov O."/>
            <person name="Marletaz F."/>
            <person name="Cho S.J."/>
            <person name="Edsinger-Gonzales E."/>
            <person name="Havlak P."/>
            <person name="Hellsten U."/>
            <person name="Kuo D.H."/>
            <person name="Larsson T."/>
            <person name="Lv J."/>
            <person name="Arendt D."/>
            <person name="Savage R."/>
            <person name="Osoegawa K."/>
            <person name="de Jong P."/>
            <person name="Grimwood J."/>
            <person name="Chapman J.A."/>
            <person name="Shapiro H."/>
            <person name="Aerts A."/>
            <person name="Otillar R.P."/>
            <person name="Terry A.Y."/>
            <person name="Boore J.L."/>
            <person name="Grigoriev I.V."/>
            <person name="Lindberg D.R."/>
            <person name="Seaver E.C."/>
            <person name="Weisblat D.A."/>
            <person name="Putnam N.H."/>
            <person name="Rokhsar D.S."/>
        </authorList>
    </citation>
    <scope>NUCLEOTIDE SEQUENCE</scope>
</reference>
<keyword evidence="8" id="KW-1185">Reference proteome</keyword>
<dbReference type="OrthoDB" id="8872930at2759"/>
<dbReference type="eggNOG" id="ENOG502QTD6">
    <property type="taxonomic scope" value="Eukaryota"/>
</dbReference>
<dbReference type="KEGG" id="hro:HELRODRAFT_136716"/>
<evidence type="ECO:0000313" key="8">
    <source>
        <dbReference type="Proteomes" id="UP000015101"/>
    </source>
</evidence>